<sequence>MRFFFVIPFIFIGAFLIGLTIDNIGDIGNFMIDIIGYGFILMAILIGSKKKENKQPS</sequence>
<reference evidence="2 3" key="1">
    <citation type="submission" date="2017-01" db="EMBL/GenBank/DDBJ databases">
        <title>Draft genome sequence of Bacillus oleronius.</title>
        <authorList>
            <person name="Allam M."/>
        </authorList>
    </citation>
    <scope>NUCLEOTIDE SEQUENCE [LARGE SCALE GENOMIC DNA]</scope>
    <source>
        <strain evidence="2 3">DSM 9356</strain>
    </source>
</reference>
<organism evidence="2 3">
    <name type="scientific">Heyndrickxia oleronia</name>
    <dbReference type="NCBI Taxonomy" id="38875"/>
    <lineage>
        <taxon>Bacteria</taxon>
        <taxon>Bacillati</taxon>
        <taxon>Bacillota</taxon>
        <taxon>Bacilli</taxon>
        <taxon>Bacillales</taxon>
        <taxon>Bacillaceae</taxon>
        <taxon>Heyndrickxia</taxon>
    </lineage>
</organism>
<dbReference type="RefSeq" id="WP_078110091.1">
    <property type="nucleotide sequence ID" value="NZ_CP065424.1"/>
</dbReference>
<proteinExistence type="predicted"/>
<accession>A0A8E2I909</accession>
<keyword evidence="1" id="KW-1133">Transmembrane helix</keyword>
<keyword evidence="2" id="KW-0808">Transferase</keyword>
<keyword evidence="1" id="KW-0472">Membrane</keyword>
<dbReference type="GO" id="GO:0016301">
    <property type="term" value="F:kinase activity"/>
    <property type="evidence" value="ECO:0007669"/>
    <property type="project" value="UniProtKB-KW"/>
</dbReference>
<dbReference type="Proteomes" id="UP000189761">
    <property type="component" value="Unassembled WGS sequence"/>
</dbReference>
<feature type="transmembrane region" description="Helical" evidence="1">
    <location>
        <begin position="30"/>
        <end position="48"/>
    </location>
</feature>
<protein>
    <submittedName>
        <fullName evidence="2">Serine kinase</fullName>
    </submittedName>
</protein>
<dbReference type="AlphaFoldDB" id="A0A8E2I909"/>
<keyword evidence="3" id="KW-1185">Reference proteome</keyword>
<dbReference type="EMBL" id="MTLA01000103">
    <property type="protein sequence ID" value="OOP68532.1"/>
    <property type="molecule type" value="Genomic_DNA"/>
</dbReference>
<keyword evidence="1" id="KW-0812">Transmembrane</keyword>
<gene>
    <name evidence="2" type="ORF">BWZ43_09860</name>
</gene>
<keyword evidence="2" id="KW-0418">Kinase</keyword>
<comment type="caution">
    <text evidence="2">The sequence shown here is derived from an EMBL/GenBank/DDBJ whole genome shotgun (WGS) entry which is preliminary data.</text>
</comment>
<evidence type="ECO:0000256" key="1">
    <source>
        <dbReference type="SAM" id="Phobius"/>
    </source>
</evidence>
<evidence type="ECO:0000313" key="2">
    <source>
        <dbReference type="EMBL" id="OOP68532.1"/>
    </source>
</evidence>
<evidence type="ECO:0000313" key="3">
    <source>
        <dbReference type="Proteomes" id="UP000189761"/>
    </source>
</evidence>
<name>A0A8E2I909_9BACI</name>